<feature type="domain" description="MRNA cap 0 methyltransferase" evidence="9">
    <location>
        <begin position="632"/>
        <end position="934"/>
    </location>
</feature>
<keyword evidence="2 10" id="KW-0489">Methyltransferase</keyword>
<dbReference type="GO" id="GO:0003723">
    <property type="term" value="F:RNA binding"/>
    <property type="evidence" value="ECO:0007669"/>
    <property type="project" value="UniProtKB-KW"/>
</dbReference>
<feature type="region of interest" description="Disordered" evidence="8">
    <location>
        <begin position="1"/>
        <end position="23"/>
    </location>
</feature>
<dbReference type="Gene3D" id="3.40.50.150">
    <property type="entry name" value="Vaccinia Virus protein VP39"/>
    <property type="match status" value="1"/>
</dbReference>
<reference evidence="10 11" key="1">
    <citation type="submission" date="2016-02" db="EMBL/GenBank/DDBJ databases">
        <title>Genome analysis of coral dinoflagellate symbionts highlights evolutionary adaptations to a symbiotic lifestyle.</title>
        <authorList>
            <person name="Aranda M."/>
            <person name="Li Y."/>
            <person name="Liew Y.J."/>
            <person name="Baumgarten S."/>
            <person name="Simakov O."/>
            <person name="Wilson M."/>
            <person name="Piel J."/>
            <person name="Ashoor H."/>
            <person name="Bougouffa S."/>
            <person name="Bajic V.B."/>
            <person name="Ryu T."/>
            <person name="Ravasi T."/>
            <person name="Bayer T."/>
            <person name="Micklem G."/>
            <person name="Kim H."/>
            <person name="Bhak J."/>
            <person name="Lajeunesse T.C."/>
            <person name="Voolstra C.R."/>
        </authorList>
    </citation>
    <scope>NUCLEOTIDE SEQUENCE [LARGE SCALE GENOMIC DNA]</scope>
    <source>
        <strain evidence="10 11">CCMP2467</strain>
    </source>
</reference>
<evidence type="ECO:0000256" key="4">
    <source>
        <dbReference type="ARBA" id="ARBA00022691"/>
    </source>
</evidence>
<dbReference type="GO" id="GO:0004482">
    <property type="term" value="F:mRNA 5'-cap (guanine-N7-)-methyltransferase activity"/>
    <property type="evidence" value="ECO:0007669"/>
    <property type="project" value="UniProtKB-EC"/>
</dbReference>
<feature type="compositionally biased region" description="Low complexity" evidence="8">
    <location>
        <begin position="59"/>
        <end position="75"/>
    </location>
</feature>
<proteinExistence type="predicted"/>
<keyword evidence="6" id="KW-0506">mRNA capping</keyword>
<dbReference type="InterPro" id="IPR029063">
    <property type="entry name" value="SAM-dependent_MTases_sf"/>
</dbReference>
<evidence type="ECO:0000313" key="10">
    <source>
        <dbReference type="EMBL" id="OLP84357.1"/>
    </source>
</evidence>
<accession>A0A1Q9CNB6</accession>
<keyword evidence="5" id="KW-0694">RNA-binding</keyword>
<dbReference type="OrthoDB" id="10248867at2759"/>
<dbReference type="PANTHER" id="PTHR12189">
    <property type="entry name" value="MRNA GUANINE-7- METHYLTRANSFERASE"/>
    <property type="match status" value="1"/>
</dbReference>
<dbReference type="SUPFAM" id="SSF53335">
    <property type="entry name" value="S-adenosyl-L-methionine-dependent methyltransferases"/>
    <property type="match status" value="1"/>
</dbReference>
<comment type="caution">
    <text evidence="10">The sequence shown here is derived from an EMBL/GenBank/DDBJ whole genome shotgun (WGS) entry which is preliminary data.</text>
</comment>
<dbReference type="EMBL" id="LSRX01001047">
    <property type="protein sequence ID" value="OLP84357.1"/>
    <property type="molecule type" value="Genomic_DNA"/>
</dbReference>
<dbReference type="CDD" id="cd02440">
    <property type="entry name" value="AdoMet_MTases"/>
    <property type="match status" value="1"/>
</dbReference>
<dbReference type="PANTHER" id="PTHR12189:SF2">
    <property type="entry name" value="MRNA CAP GUANINE-N7 METHYLTRANSFERASE"/>
    <property type="match status" value="1"/>
</dbReference>
<protein>
    <recommendedName>
        <fullName evidence="1">mRNA (guanine-N(7))-methyltransferase</fullName>
        <ecNumber evidence="1">2.1.1.56</ecNumber>
    </recommendedName>
</protein>
<evidence type="ECO:0000256" key="6">
    <source>
        <dbReference type="ARBA" id="ARBA00023042"/>
    </source>
</evidence>
<feature type="region of interest" description="Disordered" evidence="8">
    <location>
        <begin position="1018"/>
        <end position="1037"/>
    </location>
</feature>
<evidence type="ECO:0000256" key="8">
    <source>
        <dbReference type="SAM" id="MobiDB-lite"/>
    </source>
</evidence>
<feature type="region of interest" description="Disordered" evidence="8">
    <location>
        <begin position="139"/>
        <end position="188"/>
    </location>
</feature>
<dbReference type="AlphaFoldDB" id="A0A1Q9CNB6"/>
<gene>
    <name evidence="10" type="primary">ABD1</name>
    <name evidence="10" type="ORF">AK812_SmicGene34776</name>
</gene>
<feature type="region of interest" description="Disordered" evidence="8">
    <location>
        <begin position="973"/>
        <end position="1008"/>
    </location>
</feature>
<dbReference type="PROSITE" id="PS51562">
    <property type="entry name" value="RNA_CAP0_MT"/>
    <property type="match status" value="1"/>
</dbReference>
<keyword evidence="4" id="KW-0949">S-adenosyl-L-methionine</keyword>
<keyword evidence="6" id="KW-0507">mRNA processing</keyword>
<evidence type="ECO:0000256" key="7">
    <source>
        <dbReference type="ARBA" id="ARBA00044712"/>
    </source>
</evidence>
<dbReference type="Pfam" id="PF03291">
    <property type="entry name" value="mRNA_G-N7_MeTrfase"/>
    <property type="match status" value="1"/>
</dbReference>
<feature type="region of interest" description="Disordered" evidence="8">
    <location>
        <begin position="59"/>
        <end position="81"/>
    </location>
</feature>
<evidence type="ECO:0000256" key="5">
    <source>
        <dbReference type="ARBA" id="ARBA00022884"/>
    </source>
</evidence>
<organism evidence="10 11">
    <name type="scientific">Symbiodinium microadriaticum</name>
    <name type="common">Dinoflagellate</name>
    <name type="synonym">Zooxanthella microadriatica</name>
    <dbReference type="NCBI Taxonomy" id="2951"/>
    <lineage>
        <taxon>Eukaryota</taxon>
        <taxon>Sar</taxon>
        <taxon>Alveolata</taxon>
        <taxon>Dinophyceae</taxon>
        <taxon>Suessiales</taxon>
        <taxon>Symbiodiniaceae</taxon>
        <taxon>Symbiodinium</taxon>
    </lineage>
</organism>
<sequence length="1037" mass="114175">MEGRLPSGAAESQSRQAAKVESLAELQQAPPVQRIHHRLQATITTALLAKVQQPPLHAADATGAADAADAARAGTEPGGLPVASAVPEVEVKAETTAALATSCAAALAPEGKGGSVTDRCSNSPARGFEFQAAAARPRRIGNFDEMSTPASPAFRAMAPGGKESQSMPPPSQKRRLEPQDDLPHPRRQCLNRKFESDLESRFRNFLRDAPLQANEELPRRWWSMIPPLVGIGKRLPSPRRSSGRFVGRLILAATMSFDRLTGAASGTARRDATMEAGGISSGHRRAPGPARSDAPGIHLGLWWRRPTASLSSVTALRVTLMRVALVGPWVEPGPPTKEALLPFDKVDDQRWDRTFPSFPRPDRAVDEHAPPHPHVPRRPALEQAKPFPGSSFNAASPGVALVIGRVVGGKGKPHDIVLPVASEVLMEDGPGHSFVPDLSETQVSKLRAFLDSRVVAHKGKPPNERRWASVSLEQRNAVLCKWRSAATFYCPGSKWHYQLRLREPQSTEGAGKDRKEFNLVFQKVPGGQDPTWTVSIVQEAEKIWTEVRMNEVFLFSHRDRMLASQQHCFSRLCRDFRRNAQALQKVLEGIDPHSSGNGGRRLFYPGIFDMASQVQEFYDRRTRGQVDAKGVDATARLRSFNNCIKTLLLESFVDDMAGSLRILDLCCGRGQDLKKYSRAHRSCNVESLVCVDFVAEAVAEARRRYSEMAARGHEAGRPDFAASFYTGDCSSAEVFNELAQDGFSEFDVIVCQFGLHYLLGAEEDATRFLQRIFALLRPGGRFIATVPSCEVLADLYEQATPFTDSGRSRERELQQSLFQVRFEGEAWRHLDTEGGRLSLDEVFQSRWGLPYLFWLKGAVCAEEYLLPWEAFEKLAESTGFSVMADASFPDLLSLLKDKSKFFNDFFSKDRRNENMSCDEEQVFKLYSGFVLERPADAERNFTGPAKASQYLGGARTPTLAGLRALSCSGRRKVPGGQKLGDAGIGSSIQTMPPVTLPKHMAQPPPLPPVDRLPCRSQLEVRHSGSSSLTAGHALQDN</sequence>
<feature type="compositionally biased region" description="Basic and acidic residues" evidence="8">
    <location>
        <begin position="174"/>
        <end position="184"/>
    </location>
</feature>
<dbReference type="Proteomes" id="UP000186817">
    <property type="component" value="Unassembled WGS sequence"/>
</dbReference>
<dbReference type="InterPro" id="IPR004971">
    <property type="entry name" value="mRNA_G-N7_MeTrfase_dom"/>
</dbReference>
<feature type="region of interest" description="Disordered" evidence="8">
    <location>
        <begin position="263"/>
        <end position="291"/>
    </location>
</feature>
<dbReference type="EC" id="2.1.1.56" evidence="1"/>
<evidence type="ECO:0000259" key="9">
    <source>
        <dbReference type="PROSITE" id="PS51562"/>
    </source>
</evidence>
<evidence type="ECO:0000256" key="1">
    <source>
        <dbReference type="ARBA" id="ARBA00011926"/>
    </source>
</evidence>
<keyword evidence="11" id="KW-1185">Reference proteome</keyword>
<keyword evidence="3 10" id="KW-0808">Transferase</keyword>
<dbReference type="GO" id="GO:0005634">
    <property type="term" value="C:nucleus"/>
    <property type="evidence" value="ECO:0007669"/>
    <property type="project" value="TreeGrafter"/>
</dbReference>
<dbReference type="InterPro" id="IPR039753">
    <property type="entry name" value="RG7MT1"/>
</dbReference>
<evidence type="ECO:0000313" key="11">
    <source>
        <dbReference type="Proteomes" id="UP000186817"/>
    </source>
</evidence>
<evidence type="ECO:0000256" key="2">
    <source>
        <dbReference type="ARBA" id="ARBA00022603"/>
    </source>
</evidence>
<comment type="catalytic activity">
    <reaction evidence="7">
        <text>a 5'-end (5'-triphosphoguanosine)-ribonucleoside in mRNA + S-adenosyl-L-methionine = a 5'-end (N(7)-methyl 5'-triphosphoguanosine)-ribonucleoside in mRNA + S-adenosyl-L-homocysteine</text>
        <dbReference type="Rhea" id="RHEA:67008"/>
        <dbReference type="Rhea" id="RHEA-COMP:17166"/>
        <dbReference type="Rhea" id="RHEA-COMP:17167"/>
        <dbReference type="ChEBI" id="CHEBI:57856"/>
        <dbReference type="ChEBI" id="CHEBI:59789"/>
        <dbReference type="ChEBI" id="CHEBI:156461"/>
        <dbReference type="ChEBI" id="CHEBI:167617"/>
        <dbReference type="EC" id="2.1.1.56"/>
    </reaction>
</comment>
<evidence type="ECO:0000256" key="3">
    <source>
        <dbReference type="ARBA" id="ARBA00022679"/>
    </source>
</evidence>
<name>A0A1Q9CNB6_SYMMI</name>